<gene>
    <name evidence="1" type="ORF">MW7_017250</name>
</gene>
<proteinExistence type="predicted"/>
<accession>A0ACD3SKS2</accession>
<organism evidence="1 2">
    <name type="scientific">Imbroritus primus</name>
    <dbReference type="NCBI Taxonomy" id="3058603"/>
    <lineage>
        <taxon>Bacteria</taxon>
        <taxon>Pseudomonadati</taxon>
        <taxon>Pseudomonadota</taxon>
        <taxon>Betaproteobacteria</taxon>
        <taxon>Burkholderiales</taxon>
        <taxon>Burkholderiaceae</taxon>
        <taxon>Imbroritus</taxon>
    </lineage>
</organism>
<comment type="caution">
    <text evidence="1">The sequence shown here is derived from an EMBL/GenBank/DDBJ whole genome shotgun (WGS) entry which is preliminary data.</text>
</comment>
<reference evidence="1" key="1">
    <citation type="submission" date="2019-05" db="EMBL/GenBank/DDBJ databases">
        <title>Revised genome assembly of Burkholderiaceae (previously Ralstonia) sp. PBA.</title>
        <authorList>
            <person name="Gan H.M."/>
        </authorList>
    </citation>
    <scope>NUCLEOTIDE SEQUENCE</scope>
    <source>
        <strain evidence="1">PBA</strain>
    </source>
</reference>
<name>A0ACD3SKS2_9BURK</name>
<dbReference type="EMBL" id="AKCV02000026">
    <property type="protein sequence ID" value="TMS56812.1"/>
    <property type="molecule type" value="Genomic_DNA"/>
</dbReference>
<dbReference type="Proteomes" id="UP000004277">
    <property type="component" value="Unassembled WGS sequence"/>
</dbReference>
<sequence>MLPIRLDDALHQPLPHTVSGGWAGLFNLYQPIMALDTGAMAGVETLVRRTVDDGIILTPDSFVPGAERDGSIQSLGRHVTLAALILAADWADTYPDRYVTVNVSAAETDEPGYAAEVFAMLEQTGAQPRQLCLELTESLPFETLDSFRNLHQLHDAGIRIFLDDFGTGHSSLSALTRLPISGIKIPLAFTSLVLHSEMHRTILRSSLALAEASGLDAVVEGVETEEQRGLLVEMGARLGQGFLLSPPLHASEF</sequence>
<evidence type="ECO:0000313" key="2">
    <source>
        <dbReference type="Proteomes" id="UP000004277"/>
    </source>
</evidence>
<protein>
    <submittedName>
        <fullName evidence="1">EAL domain-containing protein</fullName>
    </submittedName>
</protein>
<keyword evidence="2" id="KW-1185">Reference proteome</keyword>
<evidence type="ECO:0000313" key="1">
    <source>
        <dbReference type="EMBL" id="TMS56812.1"/>
    </source>
</evidence>